<organism evidence="3">
    <name type="scientific">Cladonia uncialis subsp. uncialis</name>
    <dbReference type="NCBI Taxonomy" id="180999"/>
    <lineage>
        <taxon>Eukaryota</taxon>
        <taxon>Fungi</taxon>
        <taxon>Dikarya</taxon>
        <taxon>Ascomycota</taxon>
        <taxon>Pezizomycotina</taxon>
        <taxon>Lecanoromycetes</taxon>
        <taxon>OSLEUM clade</taxon>
        <taxon>Lecanoromycetidae</taxon>
        <taxon>Lecanorales</taxon>
        <taxon>Lecanorineae</taxon>
        <taxon>Cladoniaceae</taxon>
        <taxon>Cladonia</taxon>
    </lineage>
</organism>
<dbReference type="AlphaFoldDB" id="A0A2K9YEN7"/>
<feature type="domain" description="Azaphilone pigments biosynthesis cluster protein L N-terminal" evidence="2">
    <location>
        <begin position="1"/>
        <end position="89"/>
    </location>
</feature>
<evidence type="ECO:0000313" key="3">
    <source>
        <dbReference type="EMBL" id="AUW31309.1"/>
    </source>
</evidence>
<evidence type="ECO:0000259" key="2">
    <source>
        <dbReference type="Pfam" id="PF17111"/>
    </source>
</evidence>
<name>A0A2K9YEN7_CLAUC</name>
<sequence>MLAGYKSTISIALGGANLRTAAVTIDVLNQYKELITNTTSDLEEHLQAIDEKLQSLSSQGARVSGEEAAEREHIKQEMESTRQCLRICAQVSEHMDQVRPSAFDVMHKGPNTHPVIIAKLEGHVSAKRATSKALKECKETLINTTTELEEYLQKLNNRLEDFSRGDSTSGVGIAEHARVQEEKKGVEHCLKLCERASHQADDVQTNVFEDVSVAHDSHQVVVATLGDLISARRVSAGARSKQWLGQMSDASLQQLSKDCTKASLENIVEPQSGTTEDFEDRYGTGKQLHKAHCSR</sequence>
<dbReference type="EMBL" id="MG777505">
    <property type="protein sequence ID" value="AUW31309.1"/>
    <property type="molecule type" value="Genomic_DNA"/>
</dbReference>
<evidence type="ECO:0000256" key="1">
    <source>
        <dbReference type="SAM" id="Coils"/>
    </source>
</evidence>
<feature type="domain" description="Azaphilone pigments biosynthesis cluster protein L N-terminal" evidence="2">
    <location>
        <begin position="126"/>
        <end position="194"/>
    </location>
</feature>
<keyword evidence="1" id="KW-0175">Coiled coil</keyword>
<reference evidence="3" key="1">
    <citation type="submission" date="2017-12" db="EMBL/GenBank/DDBJ databases">
        <title>Genome Sequencing Reveals a Rich Biosynthetic Potential.</title>
        <authorList>
            <person name="Bertrand R.L."/>
            <person name="Abdel-Hameed M.E."/>
            <person name="Sorensen J.L."/>
        </authorList>
    </citation>
    <scope>NUCLEOTIDE SEQUENCE</scope>
</reference>
<dbReference type="InterPro" id="IPR031348">
    <property type="entry name" value="PigL_N"/>
</dbReference>
<dbReference type="Pfam" id="PF17111">
    <property type="entry name" value="PigL_N"/>
    <property type="match status" value="2"/>
</dbReference>
<accession>A0A2K9YEN7</accession>
<proteinExistence type="predicted"/>
<protein>
    <recommendedName>
        <fullName evidence="2">Azaphilone pigments biosynthesis cluster protein L N-terminal domain-containing protein</fullName>
    </recommendedName>
</protein>
<feature type="coiled-coil region" evidence="1">
    <location>
        <begin position="28"/>
        <end position="59"/>
    </location>
</feature>